<feature type="transmembrane region" description="Helical" evidence="1">
    <location>
        <begin position="63"/>
        <end position="82"/>
    </location>
</feature>
<evidence type="ECO:0000256" key="1">
    <source>
        <dbReference type="SAM" id="Phobius"/>
    </source>
</evidence>
<reference evidence="3" key="2">
    <citation type="submission" date="2023-01" db="EMBL/GenBank/DDBJ databases">
        <authorList>
            <person name="Sun Q."/>
            <person name="Evtushenko L."/>
        </authorList>
    </citation>
    <scope>NUCLEOTIDE SEQUENCE</scope>
    <source>
        <strain evidence="3">VKM Ac-1069</strain>
    </source>
</reference>
<dbReference type="Proteomes" id="UP001143463">
    <property type="component" value="Unassembled WGS sequence"/>
</dbReference>
<gene>
    <name evidence="3" type="ORF">GCM10017577_35660</name>
</gene>
<name>A0A9W6L5E6_9PSEU</name>
<organism evidence="3 4">
    <name type="scientific">Pseudonocardia halophobica</name>
    <dbReference type="NCBI Taxonomy" id="29401"/>
    <lineage>
        <taxon>Bacteria</taxon>
        <taxon>Bacillati</taxon>
        <taxon>Actinomycetota</taxon>
        <taxon>Actinomycetes</taxon>
        <taxon>Pseudonocardiales</taxon>
        <taxon>Pseudonocardiaceae</taxon>
        <taxon>Pseudonocardia</taxon>
    </lineage>
</organism>
<proteinExistence type="predicted"/>
<keyword evidence="1" id="KW-1133">Transmembrane helix</keyword>
<dbReference type="InterPro" id="IPR057697">
    <property type="entry name" value="DUF7937"/>
</dbReference>
<evidence type="ECO:0000313" key="3">
    <source>
        <dbReference type="EMBL" id="GLL12425.1"/>
    </source>
</evidence>
<accession>A0A9W6L5E6</accession>
<evidence type="ECO:0000259" key="2">
    <source>
        <dbReference type="Pfam" id="PF25592"/>
    </source>
</evidence>
<feature type="transmembrane region" description="Helical" evidence="1">
    <location>
        <begin position="29"/>
        <end position="51"/>
    </location>
</feature>
<sequence>MAEKTIPNPDTGRRTPSTPRQVWNFTRHFLEMCIAMCVGGGALNILVFVVGPAQLGYPDLRTTAPMLALLVIACLYTLPMAAWMRFRGMAWRPLLEMSGATVALAVVLIVLAALGVLSSEDLHRWALGFCGPACVLMLPVMLLRLDMYTGRSGERTHRRASPASIV</sequence>
<protein>
    <recommendedName>
        <fullName evidence="2">DUF7937 domain-containing protein</fullName>
    </recommendedName>
</protein>
<keyword evidence="1" id="KW-0472">Membrane</keyword>
<feature type="transmembrane region" description="Helical" evidence="1">
    <location>
        <begin position="94"/>
        <end position="119"/>
    </location>
</feature>
<dbReference type="Pfam" id="PF25592">
    <property type="entry name" value="DUF7937"/>
    <property type="match status" value="1"/>
</dbReference>
<dbReference type="AlphaFoldDB" id="A0A9W6L5E6"/>
<dbReference type="EMBL" id="BSFQ01000014">
    <property type="protein sequence ID" value="GLL12425.1"/>
    <property type="molecule type" value="Genomic_DNA"/>
</dbReference>
<comment type="caution">
    <text evidence="3">The sequence shown here is derived from an EMBL/GenBank/DDBJ whole genome shotgun (WGS) entry which is preliminary data.</text>
</comment>
<keyword evidence="1" id="KW-0812">Transmembrane</keyword>
<feature type="domain" description="DUF7937" evidence="2">
    <location>
        <begin position="15"/>
        <end position="138"/>
    </location>
</feature>
<dbReference type="RefSeq" id="WP_051737729.1">
    <property type="nucleotide sequence ID" value="NZ_BAAAUZ010000029.1"/>
</dbReference>
<reference evidence="3" key="1">
    <citation type="journal article" date="2014" name="Int. J. Syst. Evol. Microbiol.">
        <title>Complete genome sequence of Corynebacterium casei LMG S-19264T (=DSM 44701T), isolated from a smear-ripened cheese.</title>
        <authorList>
            <consortium name="US DOE Joint Genome Institute (JGI-PGF)"/>
            <person name="Walter F."/>
            <person name="Albersmeier A."/>
            <person name="Kalinowski J."/>
            <person name="Ruckert C."/>
        </authorList>
    </citation>
    <scope>NUCLEOTIDE SEQUENCE</scope>
    <source>
        <strain evidence="3">VKM Ac-1069</strain>
    </source>
</reference>
<feature type="transmembrane region" description="Helical" evidence="1">
    <location>
        <begin position="125"/>
        <end position="145"/>
    </location>
</feature>
<evidence type="ECO:0000313" key="4">
    <source>
        <dbReference type="Proteomes" id="UP001143463"/>
    </source>
</evidence>
<keyword evidence="4" id="KW-1185">Reference proteome</keyword>